<dbReference type="Pfam" id="PF00657">
    <property type="entry name" value="Lipase_GDSL"/>
    <property type="match status" value="1"/>
</dbReference>
<dbReference type="Gene3D" id="3.40.50.1110">
    <property type="entry name" value="SGNH hydrolase"/>
    <property type="match status" value="1"/>
</dbReference>
<dbReference type="Proteomes" id="UP000322667">
    <property type="component" value="Chromosome A03"/>
</dbReference>
<evidence type="ECO:0000313" key="2">
    <source>
        <dbReference type="EMBL" id="TYI35548.1"/>
    </source>
</evidence>
<proteinExistence type="inferred from homology"/>
<dbReference type="EMBL" id="CM017612">
    <property type="protein sequence ID" value="TYI35548.1"/>
    <property type="molecule type" value="Genomic_DNA"/>
</dbReference>
<accession>A0A5D2R5J5</accession>
<dbReference type="InterPro" id="IPR001087">
    <property type="entry name" value="GDSL"/>
</dbReference>
<sequence>MFNISQLFKANMPPYGENFPDHIPTGRFSDGKLVPDFLASFLAGSGYDYLTTRLSNVIPVSKQVEILKSYIDKLKGIVGKDKANNIIGEALVMINAGTNDFIFNLYDIPTRRLEFDIVGYQHFLLQKLEDFLKIPTNRKCLEDQNSDAGSYNKKLAKLLPELQEKIPGSKLVYADIYQPLYDMINYPQHYGFAETKRDCCGTGLQEASFLCNPLTPICRDPSKFLFWNSIPAQQAYIYLANCIIDKVYSNM</sequence>
<evidence type="ECO:0000313" key="3">
    <source>
        <dbReference type="Proteomes" id="UP000322667"/>
    </source>
</evidence>
<dbReference type="InterPro" id="IPR050592">
    <property type="entry name" value="GDSL_lipolytic_enzyme"/>
</dbReference>
<dbReference type="AlphaFoldDB" id="A0A5D2R5J5"/>
<dbReference type="InterPro" id="IPR036514">
    <property type="entry name" value="SGNH_hydro_sf"/>
</dbReference>
<name>A0A5D2R5J5_GOSTO</name>
<keyword evidence="3" id="KW-1185">Reference proteome</keyword>
<reference evidence="2 3" key="1">
    <citation type="submission" date="2019-07" db="EMBL/GenBank/DDBJ databases">
        <title>WGS assembly of Gossypium tomentosum.</title>
        <authorList>
            <person name="Chen Z.J."/>
            <person name="Sreedasyam A."/>
            <person name="Ando A."/>
            <person name="Song Q."/>
            <person name="De L."/>
            <person name="Hulse-Kemp A."/>
            <person name="Ding M."/>
            <person name="Ye W."/>
            <person name="Kirkbride R."/>
            <person name="Jenkins J."/>
            <person name="Plott C."/>
            <person name="Lovell J."/>
            <person name="Lin Y.-M."/>
            <person name="Vaughn R."/>
            <person name="Liu B."/>
            <person name="Li W."/>
            <person name="Simpson S."/>
            <person name="Scheffler B."/>
            <person name="Saski C."/>
            <person name="Grover C."/>
            <person name="Hu G."/>
            <person name="Conover J."/>
            <person name="Carlson J."/>
            <person name="Shu S."/>
            <person name="Boston L."/>
            <person name="Williams M."/>
            <person name="Peterson D."/>
            <person name="Mcgee K."/>
            <person name="Jones D."/>
            <person name="Wendel J."/>
            <person name="Stelly D."/>
            <person name="Grimwood J."/>
            <person name="Schmutz J."/>
        </authorList>
    </citation>
    <scope>NUCLEOTIDE SEQUENCE [LARGE SCALE GENOMIC DNA]</scope>
    <source>
        <strain evidence="2">7179.01</strain>
    </source>
</reference>
<dbReference type="GO" id="GO:0016788">
    <property type="term" value="F:hydrolase activity, acting on ester bonds"/>
    <property type="evidence" value="ECO:0007669"/>
    <property type="project" value="InterPro"/>
</dbReference>
<dbReference type="PANTHER" id="PTHR45642:SF120">
    <property type="entry name" value="GDSL-LIKE LIPASE_ACYLHYDROLASE"/>
    <property type="match status" value="1"/>
</dbReference>
<evidence type="ECO:0000256" key="1">
    <source>
        <dbReference type="ARBA" id="ARBA00008668"/>
    </source>
</evidence>
<protein>
    <submittedName>
        <fullName evidence="2">Uncharacterized protein</fullName>
    </submittedName>
</protein>
<comment type="similarity">
    <text evidence="1">Belongs to the 'GDSL' lipolytic enzyme family.</text>
</comment>
<organism evidence="2 3">
    <name type="scientific">Gossypium tomentosum</name>
    <name type="common">Hawaiian cotton</name>
    <name type="synonym">Gossypium sandvicense</name>
    <dbReference type="NCBI Taxonomy" id="34277"/>
    <lineage>
        <taxon>Eukaryota</taxon>
        <taxon>Viridiplantae</taxon>
        <taxon>Streptophyta</taxon>
        <taxon>Embryophyta</taxon>
        <taxon>Tracheophyta</taxon>
        <taxon>Spermatophyta</taxon>
        <taxon>Magnoliopsida</taxon>
        <taxon>eudicotyledons</taxon>
        <taxon>Gunneridae</taxon>
        <taxon>Pentapetalae</taxon>
        <taxon>rosids</taxon>
        <taxon>malvids</taxon>
        <taxon>Malvales</taxon>
        <taxon>Malvaceae</taxon>
        <taxon>Malvoideae</taxon>
        <taxon>Gossypium</taxon>
    </lineage>
</organism>
<gene>
    <name evidence="2" type="ORF">ES332_A03G083500v1</name>
</gene>
<dbReference type="PANTHER" id="PTHR45642">
    <property type="entry name" value="GDSL ESTERASE/LIPASE EXL3"/>
    <property type="match status" value="1"/>
</dbReference>